<dbReference type="Pfam" id="PF06776">
    <property type="entry name" value="IalB"/>
    <property type="match status" value="1"/>
</dbReference>
<reference evidence="2 3" key="1">
    <citation type="submission" date="2020-08" db="EMBL/GenBank/DDBJ databases">
        <title>Genomic Encyclopedia of Type Strains, Phase III (KMG-III): the genomes of soil and plant-associated and newly described type strains.</title>
        <authorList>
            <person name="Whitman W."/>
        </authorList>
    </citation>
    <scope>NUCLEOTIDE SEQUENCE [LARGE SCALE GENOMIC DNA]</scope>
    <source>
        <strain evidence="2 3">CECT 5995</strain>
    </source>
</reference>
<evidence type="ECO:0000313" key="3">
    <source>
        <dbReference type="Proteomes" id="UP000525987"/>
    </source>
</evidence>
<dbReference type="Proteomes" id="UP000525987">
    <property type="component" value="Unassembled WGS sequence"/>
</dbReference>
<evidence type="ECO:0000256" key="1">
    <source>
        <dbReference type="SAM" id="SignalP"/>
    </source>
</evidence>
<dbReference type="RefSeq" id="WP_183389237.1">
    <property type="nucleotide sequence ID" value="NZ_JACHXM010000028.1"/>
</dbReference>
<keyword evidence="1" id="KW-0732">Signal</keyword>
<dbReference type="AlphaFoldDB" id="A0A7W5G747"/>
<feature type="signal peptide" evidence="1">
    <location>
        <begin position="1"/>
        <end position="24"/>
    </location>
</feature>
<proteinExistence type="predicted"/>
<dbReference type="Gene3D" id="2.60.40.1880">
    <property type="entry name" value="Invasion associated locus B (IalB) protein"/>
    <property type="match status" value="1"/>
</dbReference>
<accession>A0A7W5G747</accession>
<evidence type="ECO:0000313" key="2">
    <source>
        <dbReference type="EMBL" id="MBB3142879.1"/>
    </source>
</evidence>
<feature type="chain" id="PRO_5030646935" evidence="1">
    <location>
        <begin position="25"/>
        <end position="175"/>
    </location>
</feature>
<sequence>MSKRLVSGLAGLLCLMAWASTSLAQSTASSEGAGNNYESEQFQQWEVRCPTGGQNAPCSMTQLVNNPDDNQPVMRVIIAQPPQAETPIMTFLLPLGVRLAPGLQLSVGGGEGVPFPYQVCDQPGCRADLPLEPSLMQQLRGGSNATLSLIGPRGNRRDLNISLMGFTDASQRITP</sequence>
<comment type="caution">
    <text evidence="2">The sequence shown here is derived from an EMBL/GenBank/DDBJ whole genome shotgun (WGS) entry which is preliminary data.</text>
</comment>
<dbReference type="InterPro" id="IPR038696">
    <property type="entry name" value="IalB_sf"/>
</dbReference>
<dbReference type="InterPro" id="IPR010642">
    <property type="entry name" value="Invasion_prot_B"/>
</dbReference>
<dbReference type="EMBL" id="JACHXM010000028">
    <property type="protein sequence ID" value="MBB3142879.1"/>
    <property type="molecule type" value="Genomic_DNA"/>
</dbReference>
<name>A0A7W5G747_9GAMM</name>
<gene>
    <name evidence="2" type="ORF">FHR96_003784</name>
</gene>
<keyword evidence="3" id="KW-1185">Reference proteome</keyword>
<organism evidence="2 3">
    <name type="scientific">Halomonas organivorans</name>
    <dbReference type="NCBI Taxonomy" id="257772"/>
    <lineage>
        <taxon>Bacteria</taxon>
        <taxon>Pseudomonadati</taxon>
        <taxon>Pseudomonadota</taxon>
        <taxon>Gammaproteobacteria</taxon>
        <taxon>Oceanospirillales</taxon>
        <taxon>Halomonadaceae</taxon>
        <taxon>Halomonas</taxon>
    </lineage>
</organism>
<protein>
    <submittedName>
        <fullName evidence="2">Invasion protein IalB</fullName>
    </submittedName>
</protein>